<dbReference type="InterPro" id="IPR008266">
    <property type="entry name" value="Tyr_kinase_AS"/>
</dbReference>
<dbReference type="InterPro" id="IPR000719">
    <property type="entry name" value="Prot_kinase_dom"/>
</dbReference>
<dbReference type="Gene3D" id="3.30.200.20">
    <property type="entry name" value="Phosphorylase Kinase, domain 1"/>
    <property type="match status" value="1"/>
</dbReference>
<dbReference type="InterPro" id="IPR018934">
    <property type="entry name" value="RIO_dom"/>
</dbReference>
<proteinExistence type="inferred from homology"/>
<evidence type="ECO:0000256" key="1">
    <source>
        <dbReference type="ARBA" id="ARBA00009196"/>
    </source>
</evidence>
<evidence type="ECO:0000256" key="10">
    <source>
        <dbReference type="ARBA" id="ARBA00047899"/>
    </source>
</evidence>
<keyword evidence="8" id="KW-0067">ATP-binding</keyword>
<comment type="caution">
    <text evidence="13">The sequence shown here is derived from an EMBL/GenBank/DDBJ whole genome shotgun (WGS) entry which is preliminary data.</text>
</comment>
<organism evidence="13">
    <name type="scientific">Thermofilum pendens</name>
    <dbReference type="NCBI Taxonomy" id="2269"/>
    <lineage>
        <taxon>Archaea</taxon>
        <taxon>Thermoproteota</taxon>
        <taxon>Thermoprotei</taxon>
        <taxon>Thermofilales</taxon>
        <taxon>Thermofilaceae</taxon>
        <taxon>Thermofilum</taxon>
    </lineage>
</organism>
<dbReference type="GO" id="GO:0005524">
    <property type="term" value="F:ATP binding"/>
    <property type="evidence" value="ECO:0007669"/>
    <property type="project" value="UniProtKB-KW"/>
</dbReference>
<dbReference type="PROSITE" id="PS00109">
    <property type="entry name" value="PROTEIN_KINASE_TYR"/>
    <property type="match status" value="1"/>
</dbReference>
<dbReference type="EMBL" id="DSKP01000040">
    <property type="protein sequence ID" value="HEB48399.1"/>
    <property type="molecule type" value="Genomic_DNA"/>
</dbReference>
<evidence type="ECO:0000256" key="4">
    <source>
        <dbReference type="ARBA" id="ARBA00022679"/>
    </source>
</evidence>
<dbReference type="PANTHER" id="PTHR45723">
    <property type="entry name" value="SERINE/THREONINE-PROTEIN KINASE RIO1"/>
    <property type="match status" value="1"/>
</dbReference>
<keyword evidence="9" id="KW-0460">Magnesium</keyword>
<comment type="catalytic activity">
    <reaction evidence="10">
        <text>L-threonyl-[protein] + ATP = O-phospho-L-threonyl-[protein] + ADP + H(+)</text>
        <dbReference type="Rhea" id="RHEA:46608"/>
        <dbReference type="Rhea" id="RHEA-COMP:11060"/>
        <dbReference type="Rhea" id="RHEA-COMP:11605"/>
        <dbReference type="ChEBI" id="CHEBI:15378"/>
        <dbReference type="ChEBI" id="CHEBI:30013"/>
        <dbReference type="ChEBI" id="CHEBI:30616"/>
        <dbReference type="ChEBI" id="CHEBI:61977"/>
        <dbReference type="ChEBI" id="CHEBI:456216"/>
        <dbReference type="EC" id="2.7.11.1"/>
    </reaction>
</comment>
<accession>A0A7C1T5I3</accession>
<evidence type="ECO:0000256" key="11">
    <source>
        <dbReference type="ARBA" id="ARBA00048679"/>
    </source>
</evidence>
<evidence type="ECO:0000256" key="3">
    <source>
        <dbReference type="ARBA" id="ARBA00022527"/>
    </source>
</evidence>
<dbReference type="PROSITE" id="PS01245">
    <property type="entry name" value="RIO1"/>
    <property type="match status" value="1"/>
</dbReference>
<dbReference type="InterPro" id="IPR011009">
    <property type="entry name" value="Kinase-like_dom_sf"/>
</dbReference>
<dbReference type="EC" id="2.7.11.1" evidence="2"/>
<keyword evidence="5" id="KW-0479">Metal-binding</keyword>
<reference evidence="13" key="1">
    <citation type="journal article" date="2020" name="mSystems">
        <title>Genome- and Community-Level Interaction Insights into Carbon Utilization and Element Cycling Functions of Hydrothermarchaeota in Hydrothermal Sediment.</title>
        <authorList>
            <person name="Zhou Z."/>
            <person name="Liu Y."/>
            <person name="Xu W."/>
            <person name="Pan J."/>
            <person name="Luo Z.H."/>
            <person name="Li M."/>
        </authorList>
    </citation>
    <scope>NUCLEOTIDE SEQUENCE [LARGE SCALE GENOMIC DNA]</scope>
    <source>
        <strain evidence="14">SpSt-1125</strain>
        <strain evidence="13">SpSt-25</strain>
    </source>
</reference>
<evidence type="ECO:0000313" key="13">
    <source>
        <dbReference type="EMBL" id="HEB48399.1"/>
    </source>
</evidence>
<evidence type="ECO:0000256" key="7">
    <source>
        <dbReference type="ARBA" id="ARBA00022777"/>
    </source>
</evidence>
<dbReference type="Pfam" id="PF01163">
    <property type="entry name" value="RIO1"/>
    <property type="match status" value="1"/>
</dbReference>
<dbReference type="PROSITE" id="PS50011">
    <property type="entry name" value="PROTEIN_KINASE_DOM"/>
    <property type="match status" value="1"/>
</dbReference>
<protein>
    <recommendedName>
        <fullName evidence="2">non-specific serine/threonine protein kinase</fullName>
        <ecNumber evidence="2">2.7.11.1</ecNumber>
    </recommendedName>
</protein>
<evidence type="ECO:0000313" key="14">
    <source>
        <dbReference type="EMBL" id="HHP04675.1"/>
    </source>
</evidence>
<gene>
    <name evidence="14" type="ORF">ENM88_02860</name>
    <name evidence="13" type="ORF">ENP77_01195</name>
</gene>
<sequence>MKKDSKLSEVLEGVFDYWTVMGVYRLMSRRVITRLLGAVASGKEARVYWGKGPRGEDLAVKIFYVQAASFRGGRLKYILGDPRFEELRGDFRKLVYAWCLKEYRNLKRAYESGVPVPKPYAVERNILVMEFIGKDGVPAPLLKEKVPSDPVTAFSELKEYIRRLYWRAKLVHADLSEYNVMVDEGDRLVIIDFGSAVLASHPMAQEFLRKDVENIYRFFARVGVDTGPPDEFIEELLSGPR</sequence>
<dbReference type="InterPro" id="IPR051272">
    <property type="entry name" value="RIO-type_Ser/Thr_kinase"/>
</dbReference>
<keyword evidence="7 13" id="KW-0418">Kinase</keyword>
<dbReference type="GO" id="GO:0004674">
    <property type="term" value="F:protein serine/threonine kinase activity"/>
    <property type="evidence" value="ECO:0007669"/>
    <property type="project" value="UniProtKB-KW"/>
</dbReference>
<keyword evidence="3" id="KW-0723">Serine/threonine-protein kinase</keyword>
<evidence type="ECO:0000256" key="5">
    <source>
        <dbReference type="ARBA" id="ARBA00022723"/>
    </source>
</evidence>
<dbReference type="AlphaFoldDB" id="A0A7C1T5I3"/>
<dbReference type="EMBL" id="DRZM01000089">
    <property type="protein sequence ID" value="HHP04675.1"/>
    <property type="molecule type" value="Genomic_DNA"/>
</dbReference>
<evidence type="ECO:0000259" key="12">
    <source>
        <dbReference type="PROSITE" id="PS50011"/>
    </source>
</evidence>
<dbReference type="CDD" id="cd05145">
    <property type="entry name" value="RIO1_like"/>
    <property type="match status" value="1"/>
</dbReference>
<evidence type="ECO:0000256" key="8">
    <source>
        <dbReference type="ARBA" id="ARBA00022840"/>
    </source>
</evidence>
<dbReference type="InterPro" id="IPR000687">
    <property type="entry name" value="RIO_kinase"/>
</dbReference>
<evidence type="ECO:0000256" key="6">
    <source>
        <dbReference type="ARBA" id="ARBA00022741"/>
    </source>
</evidence>
<dbReference type="Gene3D" id="1.10.510.10">
    <property type="entry name" value="Transferase(Phosphotransferase) domain 1"/>
    <property type="match status" value="1"/>
</dbReference>
<dbReference type="SUPFAM" id="SSF56112">
    <property type="entry name" value="Protein kinase-like (PK-like)"/>
    <property type="match status" value="1"/>
</dbReference>
<keyword evidence="6" id="KW-0547">Nucleotide-binding</keyword>
<feature type="domain" description="Protein kinase" evidence="12">
    <location>
        <begin position="33"/>
        <end position="241"/>
    </location>
</feature>
<dbReference type="SMART" id="SM00090">
    <property type="entry name" value="RIO"/>
    <property type="match status" value="1"/>
</dbReference>
<name>A0A7C1T5I3_THEPE</name>
<comment type="similarity">
    <text evidence="1">Belongs to the protein kinase superfamily. RIO-type Ser/Thr kinase family.</text>
</comment>
<keyword evidence="4" id="KW-0808">Transferase</keyword>
<dbReference type="InterPro" id="IPR018935">
    <property type="entry name" value="RIO_kinase_CS"/>
</dbReference>
<evidence type="ECO:0000256" key="2">
    <source>
        <dbReference type="ARBA" id="ARBA00012513"/>
    </source>
</evidence>
<comment type="catalytic activity">
    <reaction evidence="11">
        <text>L-seryl-[protein] + ATP = O-phospho-L-seryl-[protein] + ADP + H(+)</text>
        <dbReference type="Rhea" id="RHEA:17989"/>
        <dbReference type="Rhea" id="RHEA-COMP:9863"/>
        <dbReference type="Rhea" id="RHEA-COMP:11604"/>
        <dbReference type="ChEBI" id="CHEBI:15378"/>
        <dbReference type="ChEBI" id="CHEBI:29999"/>
        <dbReference type="ChEBI" id="CHEBI:30616"/>
        <dbReference type="ChEBI" id="CHEBI:83421"/>
        <dbReference type="ChEBI" id="CHEBI:456216"/>
        <dbReference type="EC" id="2.7.11.1"/>
    </reaction>
</comment>
<dbReference type="GO" id="GO:0046872">
    <property type="term" value="F:metal ion binding"/>
    <property type="evidence" value="ECO:0007669"/>
    <property type="project" value="UniProtKB-KW"/>
</dbReference>
<evidence type="ECO:0000256" key="9">
    <source>
        <dbReference type="ARBA" id="ARBA00022842"/>
    </source>
</evidence>